<organism evidence="1 2">
    <name type="scientific">Seonamhaeicola aphaedonensis</name>
    <dbReference type="NCBI Taxonomy" id="1461338"/>
    <lineage>
        <taxon>Bacteria</taxon>
        <taxon>Pseudomonadati</taxon>
        <taxon>Bacteroidota</taxon>
        <taxon>Flavobacteriia</taxon>
        <taxon>Flavobacteriales</taxon>
        <taxon>Flavobacteriaceae</taxon>
    </lineage>
</organism>
<sequence length="139" mass="15105">MVCLFMLSNCSLDNGSNSESGTITIVFWHLTNTSGGLAGVDDQFDLDKVIWSFNEVNSTLIIQNNNTDDTKQDGLPSGTYSFSVSLNSGSYFIYIDGAEFGSYSISDTELIIDQNITTSGTGADGFVYTFKKVTEEVDI</sequence>
<gene>
    <name evidence="1" type="ORF">DFQ02_1047</name>
</gene>
<reference evidence="1 2" key="1">
    <citation type="submission" date="2018-07" db="EMBL/GenBank/DDBJ databases">
        <title>Genomic Encyclopedia of Type Strains, Phase III (KMG-III): the genomes of soil and plant-associated and newly described type strains.</title>
        <authorList>
            <person name="Whitman W."/>
        </authorList>
    </citation>
    <scope>NUCLEOTIDE SEQUENCE [LARGE SCALE GENOMIC DNA]</scope>
    <source>
        <strain evidence="1 2">CECT 8487</strain>
    </source>
</reference>
<dbReference type="EMBL" id="QRDX01000004">
    <property type="protein sequence ID" value="RED48169.1"/>
    <property type="molecule type" value="Genomic_DNA"/>
</dbReference>
<keyword evidence="2" id="KW-1185">Reference proteome</keyword>
<evidence type="ECO:0000313" key="1">
    <source>
        <dbReference type="EMBL" id="RED48169.1"/>
    </source>
</evidence>
<comment type="caution">
    <text evidence="1">The sequence shown here is derived from an EMBL/GenBank/DDBJ whole genome shotgun (WGS) entry which is preliminary data.</text>
</comment>
<accession>A0A3D9HFB0</accession>
<protein>
    <submittedName>
        <fullName evidence="1">Uncharacterized protein</fullName>
    </submittedName>
</protein>
<evidence type="ECO:0000313" key="2">
    <source>
        <dbReference type="Proteomes" id="UP000256629"/>
    </source>
</evidence>
<name>A0A3D9HFB0_9FLAO</name>
<dbReference type="Proteomes" id="UP000256629">
    <property type="component" value="Unassembled WGS sequence"/>
</dbReference>
<proteinExistence type="predicted"/>
<dbReference type="AlphaFoldDB" id="A0A3D9HFB0"/>